<dbReference type="EMBL" id="NCKW01015195">
    <property type="protein sequence ID" value="POM63175.1"/>
    <property type="molecule type" value="Genomic_DNA"/>
</dbReference>
<dbReference type="AlphaFoldDB" id="A0A2P4XCB8"/>
<protein>
    <submittedName>
        <fullName evidence="2">Uncharacterized protein</fullName>
    </submittedName>
</protein>
<organism evidence="2 3">
    <name type="scientific">Phytophthora palmivora</name>
    <dbReference type="NCBI Taxonomy" id="4796"/>
    <lineage>
        <taxon>Eukaryota</taxon>
        <taxon>Sar</taxon>
        <taxon>Stramenopiles</taxon>
        <taxon>Oomycota</taxon>
        <taxon>Peronosporomycetes</taxon>
        <taxon>Peronosporales</taxon>
        <taxon>Peronosporaceae</taxon>
        <taxon>Phytophthora</taxon>
    </lineage>
</organism>
<feature type="compositionally biased region" description="Polar residues" evidence="1">
    <location>
        <begin position="1"/>
        <end position="11"/>
    </location>
</feature>
<dbReference type="OrthoDB" id="128775at2759"/>
<proteinExistence type="predicted"/>
<accession>A0A2P4XCB8</accession>
<keyword evidence="3" id="KW-1185">Reference proteome</keyword>
<feature type="region of interest" description="Disordered" evidence="1">
    <location>
        <begin position="1"/>
        <end position="32"/>
    </location>
</feature>
<dbReference type="Proteomes" id="UP000237271">
    <property type="component" value="Unassembled WGS sequence"/>
</dbReference>
<sequence>MLIYSSRSRATGSFRPGRRTPPQQKPPKNHNSARLIRQGQANGTYLVVGLSLLHQWKNINCSPFGAVEKKGIPTSKFVRYMIFPFPTQSLQMRTWMWVAYLKLSFYAW</sequence>
<gene>
    <name evidence="2" type="ORF">PHPALM_27558</name>
</gene>
<name>A0A2P4XCB8_9STRA</name>
<reference evidence="2 3" key="1">
    <citation type="journal article" date="2017" name="Genome Biol. Evol.">
        <title>Phytophthora megakarya and P. palmivora, closely related causal agents of cacao black pod rot, underwent increases in genome sizes and gene numbers by different mechanisms.</title>
        <authorList>
            <person name="Ali S.S."/>
            <person name="Shao J."/>
            <person name="Lary D.J."/>
            <person name="Kronmiller B."/>
            <person name="Shen D."/>
            <person name="Strem M.D."/>
            <person name="Amoako-Attah I."/>
            <person name="Akrofi A.Y."/>
            <person name="Begoude B.A."/>
            <person name="Ten Hoopen G.M."/>
            <person name="Coulibaly K."/>
            <person name="Kebe B.I."/>
            <person name="Melnick R.L."/>
            <person name="Guiltinan M.J."/>
            <person name="Tyler B.M."/>
            <person name="Meinhardt L.W."/>
            <person name="Bailey B.A."/>
        </authorList>
    </citation>
    <scope>NUCLEOTIDE SEQUENCE [LARGE SCALE GENOMIC DNA]</scope>
    <source>
        <strain evidence="3">sbr112.9</strain>
    </source>
</reference>
<evidence type="ECO:0000313" key="3">
    <source>
        <dbReference type="Proteomes" id="UP000237271"/>
    </source>
</evidence>
<evidence type="ECO:0000313" key="2">
    <source>
        <dbReference type="EMBL" id="POM63175.1"/>
    </source>
</evidence>
<evidence type="ECO:0000256" key="1">
    <source>
        <dbReference type="SAM" id="MobiDB-lite"/>
    </source>
</evidence>
<comment type="caution">
    <text evidence="2">The sequence shown here is derived from an EMBL/GenBank/DDBJ whole genome shotgun (WGS) entry which is preliminary data.</text>
</comment>